<accession>A0ACB8NWE0</accession>
<dbReference type="EMBL" id="CM039170">
    <property type="protein sequence ID" value="KAH9802365.1"/>
    <property type="molecule type" value="Genomic_DNA"/>
</dbReference>
<reference evidence="2" key="1">
    <citation type="journal article" date="2023" name="Hortic. Res.">
        <title>A chromosome-level phased genome enabling allele-level studies in sweet orange: a case study on citrus Huanglongbing tolerance.</title>
        <authorList>
            <person name="Wu B."/>
            <person name="Yu Q."/>
            <person name="Deng Z."/>
            <person name="Duan Y."/>
            <person name="Luo F."/>
            <person name="Gmitter F. Jr."/>
        </authorList>
    </citation>
    <scope>NUCLEOTIDE SEQUENCE [LARGE SCALE GENOMIC DNA]</scope>
    <source>
        <strain evidence="2">cv. Valencia</strain>
    </source>
</reference>
<proteinExistence type="predicted"/>
<organism evidence="1 2">
    <name type="scientific">Citrus sinensis</name>
    <name type="common">Sweet orange</name>
    <name type="synonym">Citrus aurantium var. sinensis</name>
    <dbReference type="NCBI Taxonomy" id="2711"/>
    <lineage>
        <taxon>Eukaryota</taxon>
        <taxon>Viridiplantae</taxon>
        <taxon>Streptophyta</taxon>
        <taxon>Embryophyta</taxon>
        <taxon>Tracheophyta</taxon>
        <taxon>Spermatophyta</taxon>
        <taxon>Magnoliopsida</taxon>
        <taxon>eudicotyledons</taxon>
        <taxon>Gunneridae</taxon>
        <taxon>Pentapetalae</taxon>
        <taxon>rosids</taxon>
        <taxon>malvids</taxon>
        <taxon>Sapindales</taxon>
        <taxon>Rutaceae</taxon>
        <taxon>Aurantioideae</taxon>
        <taxon>Citrus</taxon>
    </lineage>
</organism>
<dbReference type="Proteomes" id="UP000829398">
    <property type="component" value="Chromosome 1"/>
</dbReference>
<keyword evidence="2" id="KW-1185">Reference proteome</keyword>
<gene>
    <name evidence="1" type="ORF">KPL71_001353</name>
</gene>
<name>A0ACB8NWE0_CITSI</name>
<protein>
    <submittedName>
        <fullName evidence="1">Reverse transcriptase domain-containing protein</fullName>
    </submittedName>
</protein>
<evidence type="ECO:0000313" key="1">
    <source>
        <dbReference type="EMBL" id="KAH9802365.1"/>
    </source>
</evidence>
<keyword evidence="1" id="KW-0548">Nucleotidyltransferase</keyword>
<sequence length="915" mass="104380">MPRKVSAEMNSHLDQPFTEADILEALSQMHPTKAPGPDGLPTAFFQKHWASVSEGVIATCLHILNEGGNIAPLNHTFICLILKIAKPRTVMEYRPISLCNVIYRIIAKTIANRLKLILESVILPTQSAFVPNRLITDNIIVGYECLHKIRHSKNKKNGLVALKLDISKAYDRVEWEFLRCTLGMLGFSHKWVVLVMRCISTTSFSVLINGVAKGLIQLKRGLRQGCPLSPYLFIICAFTNLLHQAEANQLIHGLKFSRNLSITHILFADDSLVFTRATKEDCTNLKQLFDCYAAASGKIFNFEKSFMFFSDNAKQGQIATIKDIFQLQVVSRHEKYLGLPSMVGRKKTSFFNKIKLRIINKITNWQANFFSSGGKEILIKALAQAVPAYAMSVFKLPLGLCEDMQKAIAGFWWGKKRRKDLFTGDLGFRDLSSFNEALVAKQSWRIIQAPESLLARVMKEKYFRHLGFMEAQVGSNPSYIWRSILWGREVIHKGLRWRIRDGKLVKVYQSGWLPRPETFKPISPPSLPLDTTVSVLIDEDHCWRDDAIRKHFHQEDAAQILKIPLPRQPSLDQVLWHYDKKGNYSVKSGYQLALQMKFPNRPSSSKEGKSSWSSIWYLQIPEKVKIFIWRATNDLLPTLENLWKRKILQTPWCQRCRSYGETIFHTLFDCKPSRKIWKLTTFEEEVKALKCKDVLSLLLALADRRSKTEMELIVALCWNSQLSVAGAEAIVQSYKRIQMPQLQAISDQNLASQEHWNCPPAGWFKVNVDAAVKIDNQRVGLGIVIRNSEGKLITAAIKPSKWLDRMDYAEAEATRFGLEVAEIAGCLPLIVETDSKEVSDLVSARKSTKAEIFWIVSEVQETMERLKHVKLQHSPRTCNGFAHTLAKLALNYTDCVIWEDNIPTHLLYLFTELND</sequence>
<keyword evidence="1" id="KW-0808">Transferase</keyword>
<keyword evidence="1" id="KW-0695">RNA-directed DNA polymerase</keyword>
<comment type="caution">
    <text evidence="1">The sequence shown here is derived from an EMBL/GenBank/DDBJ whole genome shotgun (WGS) entry which is preliminary data.</text>
</comment>
<evidence type="ECO:0000313" key="2">
    <source>
        <dbReference type="Proteomes" id="UP000829398"/>
    </source>
</evidence>